<dbReference type="RefSeq" id="WP_013569878.1">
    <property type="nucleotide sequence ID" value="NC_014963.1"/>
</dbReference>
<proteinExistence type="predicted"/>
<evidence type="ECO:0000313" key="1">
    <source>
        <dbReference type="EMBL" id="ADV84147.1"/>
    </source>
</evidence>
<sequence>MSSIEFPCLEIAQPIGVFYIGVMAQSDLIEISKSDVIHIDKDERDIETVSGLERPISRLRVKELQEYVKNIDAAFPTGVIIAVSAMDVEFDRNQKVMKLRRGDDVATIIDGQHRIEGLKGLPPTFRFDMNVTIFVDMDPEDQAAIFSTINLKQVPVSKSITYELFEYARSRSPQKTCHQIARRLNQSSGSPFKDKIMILGVAHDKDKETLTQAAFIKPLEKLIVPEKQAMADRDALKRGRHIPKPTEVEVRTKRLVFRSWFLDDQDSKIAQTIVNYFAAVEAVWPKAWGVKTPGLVLNRTTGYNALMRVLPLLLFKLGIDEVHSIEDFASFLSLVTLTDDDFNPNIFKPGSSGEAILYQRLLSNMKIDESQPWKGLTVKSI</sequence>
<dbReference type="NCBIfam" id="TIGR03187">
    <property type="entry name" value="DGQHR"/>
    <property type="match status" value="1"/>
</dbReference>
<dbReference type="InterPro" id="IPR017642">
    <property type="entry name" value="DNA_S_mod_DndB"/>
</dbReference>
<dbReference type="Pfam" id="PF14072">
    <property type="entry name" value="DndB"/>
    <property type="match status" value="1"/>
</dbReference>
<dbReference type="STRING" id="401053.AciPR4_3393"/>
<dbReference type="HOGENOM" id="CLU_055813_0_0_0"/>
<keyword evidence="2" id="KW-1185">Reference proteome</keyword>
<name>E8UXC3_TERSS</name>
<gene>
    <name evidence="1" type="ordered locus">AciPR4_3393</name>
</gene>
<reference evidence="1 2" key="1">
    <citation type="journal article" date="2012" name="Stand. Genomic Sci.">
        <title>Complete genome sequence of Terriglobus saanensis type strain SP1PR4(T), an Acidobacteria from tundra soil.</title>
        <authorList>
            <person name="Rawat S.R."/>
            <person name="Mannisto M.K."/>
            <person name="Starovoytov V."/>
            <person name="Goodwin L."/>
            <person name="Nolan M."/>
            <person name="Hauser L."/>
            <person name="Land M."/>
            <person name="Davenport K.W."/>
            <person name="Woyke T."/>
            <person name="Haggblom M.M."/>
        </authorList>
    </citation>
    <scope>NUCLEOTIDE SEQUENCE</scope>
    <source>
        <strain evidence="2">ATCC BAA-1853 / DSM 23119 / SP1PR4</strain>
    </source>
</reference>
<organism evidence="1 2">
    <name type="scientific">Terriglobus saanensis (strain ATCC BAA-1853 / DSM 23119 / SP1PR4)</name>
    <dbReference type="NCBI Taxonomy" id="401053"/>
    <lineage>
        <taxon>Bacteria</taxon>
        <taxon>Pseudomonadati</taxon>
        <taxon>Acidobacteriota</taxon>
        <taxon>Terriglobia</taxon>
        <taxon>Terriglobales</taxon>
        <taxon>Acidobacteriaceae</taxon>
        <taxon>Terriglobus</taxon>
    </lineage>
</organism>
<dbReference type="Proteomes" id="UP000006844">
    <property type="component" value="Chromosome"/>
</dbReference>
<dbReference type="CDD" id="cd16413">
    <property type="entry name" value="DGQHR_domain"/>
    <property type="match status" value="1"/>
</dbReference>
<dbReference type="OrthoDB" id="9789139at2"/>
<dbReference type="eggNOG" id="ENOG502Z8DG">
    <property type="taxonomic scope" value="Bacteria"/>
</dbReference>
<protein>
    <submittedName>
        <fullName evidence="1">DGQHR domain protein</fullName>
    </submittedName>
</protein>
<dbReference type="InterPro" id="IPR017601">
    <property type="entry name" value="DGQHR-contain_dom"/>
</dbReference>
<accession>E8UXC3</accession>
<evidence type="ECO:0000313" key="2">
    <source>
        <dbReference type="Proteomes" id="UP000006844"/>
    </source>
</evidence>
<dbReference type="AlphaFoldDB" id="E8UXC3"/>
<dbReference type="EMBL" id="CP002467">
    <property type="protein sequence ID" value="ADV84147.1"/>
    <property type="molecule type" value="Genomic_DNA"/>
</dbReference>
<dbReference type="KEGG" id="tsa:AciPR4_3393"/>